<accession>A0A0G0VSW1</accession>
<dbReference type="InterPro" id="IPR019490">
    <property type="entry name" value="Glu6P/Mann6P_isomerase_C"/>
</dbReference>
<dbReference type="EMBL" id="LCBC01000029">
    <property type="protein sequence ID" value="KKS02752.1"/>
    <property type="molecule type" value="Genomic_DNA"/>
</dbReference>
<dbReference type="GO" id="GO:0004347">
    <property type="term" value="F:glucose-6-phosphate isomerase activity"/>
    <property type="evidence" value="ECO:0007669"/>
    <property type="project" value="InterPro"/>
</dbReference>
<dbReference type="Pfam" id="PF10432">
    <property type="entry name" value="bact-PGI_C"/>
    <property type="match status" value="1"/>
</dbReference>
<dbReference type="Gene3D" id="3.40.50.10490">
    <property type="entry name" value="Glucose-6-phosphate isomerase like protein, domain 1"/>
    <property type="match status" value="2"/>
</dbReference>
<proteinExistence type="inferred from homology"/>
<feature type="domain" description="SIS" evidence="3">
    <location>
        <begin position="41"/>
        <end position="184"/>
    </location>
</feature>
<dbReference type="Pfam" id="PF01380">
    <property type="entry name" value="SIS"/>
    <property type="match status" value="1"/>
</dbReference>
<name>A0A0G0VSW1_9BACT</name>
<sequence length="357" mass="39599">MADLDLPAAIKKLDSKNLAGSIEQLDNQCEQVFGEIANLQINPDFANAEKIVVCGMGGSALGADVLKSLYFNELKVPLEIINGYSLPGHINEKTLVIFSSYSGITEEVLAAYDDAKDKGAKILAITSGGDLGQKIRSGEVEGYIFDPKYNPSGQPRMGLGYSILSQVLILAKLGFLKFGQDDLNKILVAIRKANSQSNIDVATDNNPAKQIAKKFVNKIPFLFASEHLVGNIHVFANQLNENAKVLSSYFTLPEVDHHLIEGLPSTNEIHERVIFFFLKSNLYSPRVLKRYDITKTLAEKNGFETVIIEPQFTTKLEQVFEFLTLGSWVSFYLAMLYDRDPSPIPNVDFLKNELSKE</sequence>
<evidence type="ECO:0000256" key="1">
    <source>
        <dbReference type="ARBA" id="ARBA00010523"/>
    </source>
</evidence>
<dbReference type="GO" id="GO:0004476">
    <property type="term" value="F:mannose-6-phosphate isomerase activity"/>
    <property type="evidence" value="ECO:0007669"/>
    <property type="project" value="InterPro"/>
</dbReference>
<evidence type="ECO:0000313" key="4">
    <source>
        <dbReference type="EMBL" id="KKS02752.1"/>
    </source>
</evidence>
<dbReference type="CDD" id="cd05637">
    <property type="entry name" value="SIS_PGI_PMI_2"/>
    <property type="match status" value="1"/>
</dbReference>
<dbReference type="SUPFAM" id="SSF53697">
    <property type="entry name" value="SIS domain"/>
    <property type="match status" value="1"/>
</dbReference>
<dbReference type="InterPro" id="IPR001347">
    <property type="entry name" value="SIS_dom"/>
</dbReference>
<protein>
    <submittedName>
        <fullName evidence="4">Bifunctional phosphoglucose/phosphomannose isomerase</fullName>
    </submittedName>
</protein>
<dbReference type="GO" id="GO:0097367">
    <property type="term" value="F:carbohydrate derivative binding"/>
    <property type="evidence" value="ECO:0007669"/>
    <property type="project" value="InterPro"/>
</dbReference>
<organism evidence="4 5">
    <name type="scientific">Candidatus Curtissbacteria bacterium GW2011_GWA2_41_24</name>
    <dbReference type="NCBI Taxonomy" id="1618411"/>
    <lineage>
        <taxon>Bacteria</taxon>
        <taxon>Candidatus Curtissiibacteriota</taxon>
    </lineage>
</organism>
<comment type="caution">
    <text evidence="4">The sequence shown here is derived from an EMBL/GenBank/DDBJ whole genome shotgun (WGS) entry which is preliminary data.</text>
</comment>
<dbReference type="PROSITE" id="PS51464">
    <property type="entry name" value="SIS"/>
    <property type="match status" value="1"/>
</dbReference>
<dbReference type="AlphaFoldDB" id="A0A0G0VSW1"/>
<dbReference type="Proteomes" id="UP000034493">
    <property type="component" value="Unassembled WGS sequence"/>
</dbReference>
<gene>
    <name evidence="4" type="ORF">UU56_C0029G0006</name>
</gene>
<evidence type="ECO:0000313" key="5">
    <source>
        <dbReference type="Proteomes" id="UP000034493"/>
    </source>
</evidence>
<dbReference type="GO" id="GO:0005975">
    <property type="term" value="P:carbohydrate metabolic process"/>
    <property type="evidence" value="ECO:0007669"/>
    <property type="project" value="InterPro"/>
</dbReference>
<evidence type="ECO:0000259" key="3">
    <source>
        <dbReference type="PROSITE" id="PS51464"/>
    </source>
</evidence>
<dbReference type="GO" id="GO:1901135">
    <property type="term" value="P:carbohydrate derivative metabolic process"/>
    <property type="evidence" value="ECO:0007669"/>
    <property type="project" value="InterPro"/>
</dbReference>
<reference evidence="4 5" key="1">
    <citation type="journal article" date="2015" name="Nature">
        <title>rRNA introns, odd ribosomes, and small enigmatic genomes across a large radiation of phyla.</title>
        <authorList>
            <person name="Brown C.T."/>
            <person name="Hug L.A."/>
            <person name="Thomas B.C."/>
            <person name="Sharon I."/>
            <person name="Castelle C.J."/>
            <person name="Singh A."/>
            <person name="Wilkins M.J."/>
            <person name="Williams K.H."/>
            <person name="Banfield J.F."/>
        </authorList>
    </citation>
    <scope>NUCLEOTIDE SEQUENCE [LARGE SCALE GENOMIC DNA]</scope>
</reference>
<dbReference type="InterPro" id="IPR046348">
    <property type="entry name" value="SIS_dom_sf"/>
</dbReference>
<comment type="similarity">
    <text evidence="1">Belongs to the PGI/PMI family.</text>
</comment>
<keyword evidence="2 4" id="KW-0413">Isomerase</keyword>
<evidence type="ECO:0000256" key="2">
    <source>
        <dbReference type="ARBA" id="ARBA00023235"/>
    </source>
</evidence>